<evidence type="ECO:0000313" key="11">
    <source>
        <dbReference type="EMBL" id="RKT60516.1"/>
    </source>
</evidence>
<sequence>MTTRIAIDCMGGDHGPSVTVPAAIRFLAEHPAAHLVLVGQEEVLRPLLGTSADDSRLRIVHASEVVGMDESPALALRNKKDSSMRVAINLVKSGEADACVSAGNTGALMAISRFVLKMLPGIDRPAICAPLPTVNGHTHMLDLGANVDCGPEHLLQFGIMGAMLVAAMEHKERPTVGILNIGEEEIKGNEVVKAAADLLRGSGLNFVGNVEGDGIYKGDADVIVCDGFVGNVALKTSEGLAQMLASSLRSEFKRNWLTKIAALIAISVLNNFKKRFDHRRYNGAILLGLKGISVKSHGSADELSFGHAISRAFDAAENRVLERISERLAQSSAASSAVVETP</sequence>
<dbReference type="NCBIfam" id="TIGR00182">
    <property type="entry name" value="plsX"/>
    <property type="match status" value="1"/>
</dbReference>
<keyword evidence="12" id="KW-1185">Reference proteome</keyword>
<evidence type="ECO:0000256" key="7">
    <source>
        <dbReference type="ARBA" id="ARBA00023264"/>
    </source>
</evidence>
<evidence type="ECO:0000313" key="12">
    <source>
        <dbReference type="Proteomes" id="UP000270626"/>
    </source>
</evidence>
<keyword evidence="6 10" id="KW-0594">Phospholipid biosynthesis</keyword>
<dbReference type="GO" id="GO:0005737">
    <property type="term" value="C:cytoplasm"/>
    <property type="evidence" value="ECO:0007669"/>
    <property type="project" value="UniProtKB-SubCell"/>
</dbReference>
<dbReference type="GO" id="GO:0006633">
    <property type="term" value="P:fatty acid biosynthetic process"/>
    <property type="evidence" value="ECO:0007669"/>
    <property type="project" value="UniProtKB-UniRule"/>
</dbReference>
<dbReference type="Gene3D" id="3.40.718.10">
    <property type="entry name" value="Isopropylmalate Dehydrogenase"/>
    <property type="match status" value="1"/>
</dbReference>
<evidence type="ECO:0000256" key="8">
    <source>
        <dbReference type="ARBA" id="ARBA00024069"/>
    </source>
</evidence>
<dbReference type="GO" id="GO:0043811">
    <property type="term" value="F:phosphate:acyl-[acyl carrier protein] acyltransferase activity"/>
    <property type="evidence" value="ECO:0007669"/>
    <property type="project" value="UniProtKB-UniRule"/>
</dbReference>
<comment type="pathway">
    <text evidence="10">Lipid metabolism; phospholipid metabolism.</text>
</comment>
<reference evidence="11 12" key="1">
    <citation type="submission" date="2018-10" db="EMBL/GenBank/DDBJ databases">
        <title>Genomic Encyclopedia of Type Strains, Phase IV (KMG-IV): sequencing the most valuable type-strain genomes for metagenomic binning, comparative biology and taxonomic classification.</title>
        <authorList>
            <person name="Goeker M."/>
        </authorList>
    </citation>
    <scope>NUCLEOTIDE SEQUENCE [LARGE SCALE GENOMIC DNA]</scope>
    <source>
        <strain evidence="11 12">DSM 23841</strain>
    </source>
</reference>
<proteinExistence type="inferred from homology"/>
<keyword evidence="5 10" id="KW-0443">Lipid metabolism</keyword>
<evidence type="ECO:0000256" key="9">
    <source>
        <dbReference type="ARBA" id="ARBA00046608"/>
    </source>
</evidence>
<dbReference type="InterPro" id="IPR003664">
    <property type="entry name" value="FA_synthesis"/>
</dbReference>
<dbReference type="UniPathway" id="UPA00085"/>
<dbReference type="RefSeq" id="WP_121457041.1">
    <property type="nucleotide sequence ID" value="NZ_RBXP01000011.1"/>
</dbReference>
<comment type="catalytic activity">
    <reaction evidence="1 10">
        <text>a fatty acyl-[ACP] + phosphate = an acyl phosphate + holo-[ACP]</text>
        <dbReference type="Rhea" id="RHEA:42292"/>
        <dbReference type="Rhea" id="RHEA-COMP:9685"/>
        <dbReference type="Rhea" id="RHEA-COMP:14125"/>
        <dbReference type="ChEBI" id="CHEBI:43474"/>
        <dbReference type="ChEBI" id="CHEBI:59918"/>
        <dbReference type="ChEBI" id="CHEBI:64479"/>
        <dbReference type="ChEBI" id="CHEBI:138651"/>
        <dbReference type="EC" id="2.3.1.274"/>
    </reaction>
</comment>
<evidence type="ECO:0000256" key="3">
    <source>
        <dbReference type="ARBA" id="ARBA00022516"/>
    </source>
</evidence>
<comment type="function">
    <text evidence="10">Catalyzes the reversible formation of acyl-phosphate (acyl-PO(4)) from acyl-[acyl-carrier-protein] (acyl-ACP). This enzyme utilizes acyl-ACP as fatty acyl donor, but not acyl-CoA.</text>
</comment>
<evidence type="ECO:0000256" key="2">
    <source>
        <dbReference type="ARBA" id="ARBA00022490"/>
    </source>
</evidence>
<comment type="similarity">
    <text evidence="10">Belongs to the PlsX family.</text>
</comment>
<dbReference type="EC" id="2.3.1.274" evidence="8 10"/>
<dbReference type="PANTHER" id="PTHR30100">
    <property type="entry name" value="FATTY ACID/PHOSPHOLIPID SYNTHESIS PROTEIN PLSX"/>
    <property type="match status" value="1"/>
</dbReference>
<organism evidence="11 12">
    <name type="scientific">Azonexus fungiphilus</name>
    <dbReference type="NCBI Taxonomy" id="146940"/>
    <lineage>
        <taxon>Bacteria</taxon>
        <taxon>Pseudomonadati</taxon>
        <taxon>Pseudomonadota</taxon>
        <taxon>Betaproteobacteria</taxon>
        <taxon>Rhodocyclales</taxon>
        <taxon>Azonexaceae</taxon>
        <taxon>Azonexus</taxon>
    </lineage>
</organism>
<dbReference type="Proteomes" id="UP000270626">
    <property type="component" value="Unassembled WGS sequence"/>
</dbReference>
<comment type="subunit">
    <text evidence="9 10">Homodimer. Probably interacts with PlsY.</text>
</comment>
<dbReference type="Pfam" id="PF02504">
    <property type="entry name" value="FA_synthesis"/>
    <property type="match status" value="1"/>
</dbReference>
<protein>
    <recommendedName>
        <fullName evidence="8 10">Phosphate acyltransferase</fullName>
        <ecNumber evidence="8 10">2.3.1.274</ecNumber>
    </recommendedName>
    <alternativeName>
        <fullName evidence="10">Acyl-ACP phosphotransacylase</fullName>
    </alternativeName>
    <alternativeName>
        <fullName evidence="10">Acyl-[acyl-carrier-protein]--phosphate acyltransferase</fullName>
    </alternativeName>
    <alternativeName>
        <fullName evidence="10">Phosphate-acyl-ACP acyltransferase</fullName>
    </alternativeName>
</protein>
<dbReference type="HAMAP" id="MF_00019">
    <property type="entry name" value="PlsX"/>
    <property type="match status" value="1"/>
</dbReference>
<evidence type="ECO:0000256" key="5">
    <source>
        <dbReference type="ARBA" id="ARBA00023098"/>
    </source>
</evidence>
<evidence type="ECO:0000256" key="4">
    <source>
        <dbReference type="ARBA" id="ARBA00022679"/>
    </source>
</evidence>
<keyword evidence="2 10" id="KW-0963">Cytoplasm</keyword>
<keyword evidence="7 10" id="KW-1208">Phospholipid metabolism</keyword>
<comment type="subcellular location">
    <subcellularLocation>
        <location evidence="10">Cytoplasm</location>
    </subcellularLocation>
    <text evidence="10">Associated with the membrane possibly through PlsY.</text>
</comment>
<gene>
    <name evidence="10" type="primary">plsX</name>
    <name evidence="11" type="ORF">DFR40_0651</name>
</gene>
<dbReference type="OrthoDB" id="9806408at2"/>
<keyword evidence="3 10" id="KW-0444">Lipid biosynthesis</keyword>
<dbReference type="InterPro" id="IPR012281">
    <property type="entry name" value="Phospholipid_synth_PlsX-like"/>
</dbReference>
<name>A0A495WFZ7_9RHOO</name>
<comment type="caution">
    <text evidence="11">The sequence shown here is derived from an EMBL/GenBank/DDBJ whole genome shotgun (WGS) entry which is preliminary data.</text>
</comment>
<evidence type="ECO:0000256" key="1">
    <source>
        <dbReference type="ARBA" id="ARBA00001232"/>
    </source>
</evidence>
<evidence type="ECO:0000256" key="10">
    <source>
        <dbReference type="HAMAP-Rule" id="MF_00019"/>
    </source>
</evidence>
<keyword evidence="4 10" id="KW-0808">Transferase</keyword>
<keyword evidence="11" id="KW-0012">Acyltransferase</keyword>
<accession>A0A495WFZ7</accession>
<dbReference type="PANTHER" id="PTHR30100:SF1">
    <property type="entry name" value="PHOSPHATE ACYLTRANSFERASE"/>
    <property type="match status" value="1"/>
</dbReference>
<evidence type="ECO:0000256" key="6">
    <source>
        <dbReference type="ARBA" id="ARBA00023209"/>
    </source>
</evidence>
<dbReference type="SUPFAM" id="SSF53659">
    <property type="entry name" value="Isocitrate/Isopropylmalate dehydrogenase-like"/>
    <property type="match status" value="1"/>
</dbReference>
<dbReference type="EMBL" id="RBXP01000011">
    <property type="protein sequence ID" value="RKT60516.1"/>
    <property type="molecule type" value="Genomic_DNA"/>
</dbReference>
<dbReference type="AlphaFoldDB" id="A0A495WFZ7"/>
<dbReference type="PIRSF" id="PIRSF002465">
    <property type="entry name" value="Phsphlp_syn_PlsX"/>
    <property type="match status" value="1"/>
</dbReference>
<dbReference type="GO" id="GO:0008654">
    <property type="term" value="P:phospholipid biosynthetic process"/>
    <property type="evidence" value="ECO:0007669"/>
    <property type="project" value="UniProtKB-KW"/>
</dbReference>